<dbReference type="PANTHER" id="PTHR13318">
    <property type="entry name" value="PARTNER OF PAIRED, ISOFORM B-RELATED"/>
    <property type="match status" value="1"/>
</dbReference>
<keyword evidence="4" id="KW-1185">Reference proteome</keyword>
<organism evidence="4">
    <name type="scientific">Selaginella moellendorffii</name>
    <name type="common">Spikemoss</name>
    <dbReference type="NCBI Taxonomy" id="88036"/>
    <lineage>
        <taxon>Eukaryota</taxon>
        <taxon>Viridiplantae</taxon>
        <taxon>Streptophyta</taxon>
        <taxon>Embryophyta</taxon>
        <taxon>Tracheophyta</taxon>
        <taxon>Lycopodiopsida</taxon>
        <taxon>Selaginellales</taxon>
        <taxon>Selaginellaceae</taxon>
        <taxon>Selaginella</taxon>
    </lineage>
</organism>
<dbReference type="InterPro" id="IPR032675">
    <property type="entry name" value="LRR_dom_sf"/>
</dbReference>
<dbReference type="CDD" id="cd22161">
    <property type="entry name" value="F-box_AtSKP2-like"/>
    <property type="match status" value="1"/>
</dbReference>
<dbReference type="Gene3D" id="3.80.10.10">
    <property type="entry name" value="Ribonuclease Inhibitor"/>
    <property type="match status" value="2"/>
</dbReference>
<dbReference type="Pfam" id="PF25372">
    <property type="entry name" value="DUF7885"/>
    <property type="match status" value="1"/>
</dbReference>
<gene>
    <name evidence="3" type="ORF">SELMODRAFT_133097</name>
</gene>
<dbReference type="SUPFAM" id="SSF52047">
    <property type="entry name" value="RNI-like"/>
    <property type="match status" value="1"/>
</dbReference>
<evidence type="ECO:0000259" key="1">
    <source>
        <dbReference type="Pfam" id="PF00646"/>
    </source>
</evidence>
<sequence>MRDKWKKLVLKHSAVFEAHELVGDSKWQDIPMELLVRILALVDHRTVLVASGVCTGWRDALSLGILELSFSWCGKSVSMLVQSVAYKFYRLQSCNLRRCTLLNDQAVQAIARHCHDLSSLDLSNGRSSGTRLTDLSLVALANGCKLLQKLDLSGCIGITEAGLVQLAESCRQLKHLNLCGCDNAGSDNALKALAQNCVGLQILNAGWCDRITDEGISAMAIWCPDLRGVDLCGCHLISDVSVIALAEKCHRLRYLGLHCCRNITDLSMYSLVNSRNTTTSTKSYVQCILSDQDGYGLVSLNLSGCTALSGQAVQAVCDAFPALHTCPERHSLNVSGCTNLTSVHCSCVVDRGNRSAIASRLQQQ</sequence>
<dbReference type="FunCoup" id="D8T6H8">
    <property type="interactions" value="767"/>
</dbReference>
<dbReference type="SMART" id="SM00367">
    <property type="entry name" value="LRR_CC"/>
    <property type="match status" value="9"/>
</dbReference>
<dbReference type="OMA" id="GNMITEW"/>
<dbReference type="eggNOG" id="KOG1947">
    <property type="taxonomic scope" value="Eukaryota"/>
</dbReference>
<name>D8T6H8_SELML</name>
<feature type="domain" description="F-box/LRR-repeat protein 15-like leucin rich repeat" evidence="2">
    <location>
        <begin position="92"/>
        <end position="283"/>
    </location>
</feature>
<accession>D8T6H8</accession>
<dbReference type="Proteomes" id="UP000001514">
    <property type="component" value="Unassembled WGS sequence"/>
</dbReference>
<protein>
    <submittedName>
        <fullName evidence="3">Uncharacterized protein</fullName>
    </submittedName>
</protein>
<evidence type="ECO:0000313" key="4">
    <source>
        <dbReference type="Proteomes" id="UP000001514"/>
    </source>
</evidence>
<dbReference type="InterPro" id="IPR057207">
    <property type="entry name" value="FBXL15_LRR"/>
</dbReference>
<feature type="domain" description="F-box" evidence="1">
    <location>
        <begin position="27"/>
        <end position="61"/>
    </location>
</feature>
<dbReference type="InParanoid" id="D8T6H8"/>
<dbReference type="GO" id="GO:0031146">
    <property type="term" value="P:SCF-dependent proteasomal ubiquitin-dependent protein catabolic process"/>
    <property type="evidence" value="ECO:0000318"/>
    <property type="project" value="GO_Central"/>
</dbReference>
<dbReference type="InterPro" id="IPR001810">
    <property type="entry name" value="F-box_dom"/>
</dbReference>
<dbReference type="InterPro" id="IPR036047">
    <property type="entry name" value="F-box-like_dom_sf"/>
</dbReference>
<dbReference type="PANTHER" id="PTHR13318:SF258">
    <property type="entry name" value="F-BOX PROTEIN SKP2A"/>
    <property type="match status" value="1"/>
</dbReference>
<dbReference type="InterPro" id="IPR006553">
    <property type="entry name" value="Leu-rich_rpt_Cys-con_subtyp"/>
</dbReference>
<dbReference type="GO" id="GO:0019005">
    <property type="term" value="C:SCF ubiquitin ligase complex"/>
    <property type="evidence" value="ECO:0000318"/>
    <property type="project" value="GO_Central"/>
</dbReference>
<dbReference type="HOGENOM" id="CLU_032606_0_0_1"/>
<evidence type="ECO:0000259" key="2">
    <source>
        <dbReference type="Pfam" id="PF25372"/>
    </source>
</evidence>
<dbReference type="AlphaFoldDB" id="D8T6H8"/>
<dbReference type="Gramene" id="EFJ07755">
    <property type="protein sequence ID" value="EFJ07755"/>
    <property type="gene ID" value="SELMODRAFT_133097"/>
</dbReference>
<dbReference type="STRING" id="88036.D8T6H8"/>
<proteinExistence type="predicted"/>
<dbReference type="Pfam" id="PF00646">
    <property type="entry name" value="F-box"/>
    <property type="match status" value="1"/>
</dbReference>
<reference evidence="3 4" key="1">
    <citation type="journal article" date="2011" name="Science">
        <title>The Selaginella genome identifies genetic changes associated with the evolution of vascular plants.</title>
        <authorList>
            <person name="Banks J.A."/>
            <person name="Nishiyama T."/>
            <person name="Hasebe M."/>
            <person name="Bowman J.L."/>
            <person name="Gribskov M."/>
            <person name="dePamphilis C."/>
            <person name="Albert V.A."/>
            <person name="Aono N."/>
            <person name="Aoyama T."/>
            <person name="Ambrose B.A."/>
            <person name="Ashton N.W."/>
            <person name="Axtell M.J."/>
            <person name="Barker E."/>
            <person name="Barker M.S."/>
            <person name="Bennetzen J.L."/>
            <person name="Bonawitz N.D."/>
            <person name="Chapple C."/>
            <person name="Cheng C."/>
            <person name="Correa L.G."/>
            <person name="Dacre M."/>
            <person name="DeBarry J."/>
            <person name="Dreyer I."/>
            <person name="Elias M."/>
            <person name="Engstrom E.M."/>
            <person name="Estelle M."/>
            <person name="Feng L."/>
            <person name="Finet C."/>
            <person name="Floyd S.K."/>
            <person name="Frommer W.B."/>
            <person name="Fujita T."/>
            <person name="Gramzow L."/>
            <person name="Gutensohn M."/>
            <person name="Harholt J."/>
            <person name="Hattori M."/>
            <person name="Heyl A."/>
            <person name="Hirai T."/>
            <person name="Hiwatashi Y."/>
            <person name="Ishikawa M."/>
            <person name="Iwata M."/>
            <person name="Karol K.G."/>
            <person name="Koehler B."/>
            <person name="Kolukisaoglu U."/>
            <person name="Kubo M."/>
            <person name="Kurata T."/>
            <person name="Lalonde S."/>
            <person name="Li K."/>
            <person name="Li Y."/>
            <person name="Litt A."/>
            <person name="Lyons E."/>
            <person name="Manning G."/>
            <person name="Maruyama T."/>
            <person name="Michael T.P."/>
            <person name="Mikami K."/>
            <person name="Miyazaki S."/>
            <person name="Morinaga S."/>
            <person name="Murata T."/>
            <person name="Mueller-Roeber B."/>
            <person name="Nelson D.R."/>
            <person name="Obara M."/>
            <person name="Oguri Y."/>
            <person name="Olmstead R.G."/>
            <person name="Onodera N."/>
            <person name="Petersen B.L."/>
            <person name="Pils B."/>
            <person name="Prigge M."/>
            <person name="Rensing S.A."/>
            <person name="Riano-Pachon D.M."/>
            <person name="Roberts A.W."/>
            <person name="Sato Y."/>
            <person name="Scheller H.V."/>
            <person name="Schulz B."/>
            <person name="Schulz C."/>
            <person name="Shakirov E.V."/>
            <person name="Shibagaki N."/>
            <person name="Shinohara N."/>
            <person name="Shippen D.E."/>
            <person name="Soerensen I."/>
            <person name="Sotooka R."/>
            <person name="Sugimoto N."/>
            <person name="Sugita M."/>
            <person name="Sumikawa N."/>
            <person name="Tanurdzic M."/>
            <person name="Theissen G."/>
            <person name="Ulvskov P."/>
            <person name="Wakazuki S."/>
            <person name="Weng J.K."/>
            <person name="Willats W.W."/>
            <person name="Wipf D."/>
            <person name="Wolf P.G."/>
            <person name="Yang L."/>
            <person name="Zimmer A.D."/>
            <person name="Zhu Q."/>
            <person name="Mitros T."/>
            <person name="Hellsten U."/>
            <person name="Loque D."/>
            <person name="Otillar R."/>
            <person name="Salamov A."/>
            <person name="Schmutz J."/>
            <person name="Shapiro H."/>
            <person name="Lindquist E."/>
            <person name="Lucas S."/>
            <person name="Rokhsar D."/>
            <person name="Grigoriev I.V."/>
        </authorList>
    </citation>
    <scope>NUCLEOTIDE SEQUENCE [LARGE SCALE GENOMIC DNA]</scope>
</reference>
<dbReference type="KEGG" id="smo:SELMODRAFT_133097"/>
<dbReference type="EMBL" id="GL377681">
    <property type="protein sequence ID" value="EFJ07755.1"/>
    <property type="molecule type" value="Genomic_DNA"/>
</dbReference>
<dbReference type="SUPFAM" id="SSF81383">
    <property type="entry name" value="F-box domain"/>
    <property type="match status" value="1"/>
</dbReference>
<evidence type="ECO:0000313" key="3">
    <source>
        <dbReference type="EMBL" id="EFJ07755.1"/>
    </source>
</evidence>